<feature type="region of interest" description="Disordered" evidence="2">
    <location>
        <begin position="15"/>
        <end position="37"/>
    </location>
</feature>
<evidence type="ECO:0000256" key="2">
    <source>
        <dbReference type="SAM" id="MobiDB-lite"/>
    </source>
</evidence>
<evidence type="ECO:0000256" key="1">
    <source>
        <dbReference type="SAM" id="Coils"/>
    </source>
</evidence>
<feature type="coiled-coil region" evidence="1">
    <location>
        <begin position="207"/>
        <end position="241"/>
    </location>
</feature>
<organism evidence="3">
    <name type="scientific">Rhizopus microsporus var. microsporus</name>
    <dbReference type="NCBI Taxonomy" id="86635"/>
    <lineage>
        <taxon>Eukaryota</taxon>
        <taxon>Fungi</taxon>
        <taxon>Fungi incertae sedis</taxon>
        <taxon>Mucoromycota</taxon>
        <taxon>Mucoromycotina</taxon>
        <taxon>Mucoromycetes</taxon>
        <taxon>Mucorales</taxon>
        <taxon>Mucorineae</taxon>
        <taxon>Rhizopodaceae</taxon>
        <taxon>Rhizopus</taxon>
    </lineage>
</organism>
<dbReference type="VEuPathDB" id="FungiDB:BCV72DRAFT_265734"/>
<sequence length="474" mass="53886">MAVLARKVERSNITRTESNITGRSQLTSENDDDDGIEEEELITGNTTDLTRRRLRCLKSVLKSLLLDDRKDAFSVDDPKKECSEVEEKEAYPYMLILNALKPYIPKKKERKLCSQPSASTLHALRIDGPSLYQTLTRLPCALAIFNYDNYLIESVEEARQNKYAVFSSLCDINAITMMYKFNGIRFAQNISLLPGTKTARLLGTKDTEESKKSKETLQQEMQGLQAEVTGIEKQLKDALKNEKSRNFSKEINGLKLKWRNSSLEEGNCLYNAMKQQSVIAHKAAIASENSNDQWYVLQKHNHGIVKVEDCRISLQANLSEEFIFSGTDSGLKTMTSTVPLTMKRFKFHLELRNKYKALGNTDECKEEAQKIVSKYSSEESGAKSFLQLPSSMAIKTGDIDIGSGYYNVRRKLEKAKKSTEGKVLQEIEDKLAKLDMKSTTSVKQAVKIYQQHVDNRIAFMNLYHSKKSQIEKDM</sequence>
<reference evidence="3" key="1">
    <citation type="journal article" date="2016" name="Proc. Natl. Acad. Sci. U.S.A.">
        <title>Lipid metabolic changes in an early divergent fungus govern the establishment of a mutualistic symbiosis with endobacteria.</title>
        <authorList>
            <person name="Lastovetsky O.A."/>
            <person name="Gaspar M.L."/>
            <person name="Mondo S.J."/>
            <person name="LaButti K.M."/>
            <person name="Sandor L."/>
            <person name="Grigoriev I.V."/>
            <person name="Henry S.A."/>
            <person name="Pawlowska T.E."/>
        </authorList>
    </citation>
    <scope>NUCLEOTIDE SEQUENCE [LARGE SCALE GENOMIC DNA]</scope>
    <source>
        <strain evidence="3">ATCC 52814</strain>
    </source>
</reference>
<dbReference type="EMBL" id="KV922119">
    <property type="protein sequence ID" value="ORE01572.1"/>
    <property type="molecule type" value="Genomic_DNA"/>
</dbReference>
<dbReference type="AlphaFoldDB" id="A0A1X0QP82"/>
<proteinExistence type="predicted"/>
<evidence type="ECO:0000313" key="3">
    <source>
        <dbReference type="EMBL" id="ORE01572.1"/>
    </source>
</evidence>
<feature type="compositionally biased region" description="Polar residues" evidence="2">
    <location>
        <begin position="15"/>
        <end position="28"/>
    </location>
</feature>
<protein>
    <submittedName>
        <fullName evidence="3">Uncharacterized protein</fullName>
    </submittedName>
</protein>
<keyword evidence="1" id="KW-0175">Coiled coil</keyword>
<dbReference type="Proteomes" id="UP000242414">
    <property type="component" value="Unassembled WGS sequence"/>
</dbReference>
<accession>A0A1X0QP82</accession>
<name>A0A1X0QP82_RHIZD</name>
<gene>
    <name evidence="3" type="ORF">BCV72DRAFT_265734</name>
</gene>